<dbReference type="PROSITE" id="PS00409">
    <property type="entry name" value="PROKAR_NTER_METHYL"/>
    <property type="match status" value="1"/>
</dbReference>
<dbReference type="Pfam" id="PF07963">
    <property type="entry name" value="N_methyl"/>
    <property type="match status" value="1"/>
</dbReference>
<gene>
    <name evidence="2" type="ORF">SAMN05421834_101353</name>
</gene>
<keyword evidence="1" id="KW-1133">Transmembrane helix</keyword>
<sequence>MKNMKKLFFTQKGITLIEIILIIAILGIISTAIYSAYFQGVKVLNFNNERIEVQRAQDLVYSRLAHSIRPLQISDLTIINNNELVINSNTSYYLTGNNLVIDNGSNIRKISDLEFQEIIFTINDNKLYLDAKIFNPSKTAVFTFTNVFYPRVQ</sequence>
<protein>
    <recommendedName>
        <fullName evidence="4">Prepilin-type N-terminal cleavage/methylation domain-containing protein</fullName>
    </recommendedName>
</protein>
<dbReference type="EMBL" id="FTNC01000001">
    <property type="protein sequence ID" value="SIQ12556.1"/>
    <property type="molecule type" value="Genomic_DNA"/>
</dbReference>
<evidence type="ECO:0000256" key="1">
    <source>
        <dbReference type="SAM" id="Phobius"/>
    </source>
</evidence>
<keyword evidence="3" id="KW-1185">Reference proteome</keyword>
<dbReference type="Proteomes" id="UP000185669">
    <property type="component" value="Unassembled WGS sequence"/>
</dbReference>
<evidence type="ECO:0000313" key="2">
    <source>
        <dbReference type="EMBL" id="SIQ12556.1"/>
    </source>
</evidence>
<reference evidence="3" key="1">
    <citation type="submission" date="2017-01" db="EMBL/GenBank/DDBJ databases">
        <authorList>
            <person name="Varghese N."/>
            <person name="Submissions S."/>
        </authorList>
    </citation>
    <scope>NUCLEOTIDE SEQUENCE [LARGE SCALE GENOMIC DNA]</scope>
    <source>
        <strain evidence="3">ATCC 700103</strain>
    </source>
</reference>
<dbReference type="InterPro" id="IPR045584">
    <property type="entry name" value="Pilin-like"/>
</dbReference>
<dbReference type="SUPFAM" id="SSF54523">
    <property type="entry name" value="Pili subunits"/>
    <property type="match status" value="1"/>
</dbReference>
<feature type="transmembrane region" description="Helical" evidence="1">
    <location>
        <begin position="12"/>
        <end position="37"/>
    </location>
</feature>
<organism evidence="2 3">
    <name type="scientific">Halanaerobium kushneri</name>
    <dbReference type="NCBI Taxonomy" id="56779"/>
    <lineage>
        <taxon>Bacteria</taxon>
        <taxon>Bacillati</taxon>
        <taxon>Bacillota</taxon>
        <taxon>Clostridia</taxon>
        <taxon>Halanaerobiales</taxon>
        <taxon>Halanaerobiaceae</taxon>
        <taxon>Halanaerobium</taxon>
    </lineage>
</organism>
<name>A0A1N6Q7Y0_9FIRM</name>
<keyword evidence="1" id="KW-0812">Transmembrane</keyword>
<evidence type="ECO:0008006" key="4">
    <source>
        <dbReference type="Google" id="ProtNLM"/>
    </source>
</evidence>
<evidence type="ECO:0000313" key="3">
    <source>
        <dbReference type="Proteomes" id="UP000185669"/>
    </source>
</evidence>
<proteinExistence type="predicted"/>
<keyword evidence="1" id="KW-0472">Membrane</keyword>
<dbReference type="InterPro" id="IPR012902">
    <property type="entry name" value="N_methyl_site"/>
</dbReference>
<accession>A0A1N6Q7Y0</accession>
<dbReference type="AlphaFoldDB" id="A0A1N6Q7Y0"/>
<dbReference type="STRING" id="56779.SAMN05421834_101353"/>